<evidence type="ECO:0000313" key="7">
    <source>
        <dbReference type="Proteomes" id="UP000278143"/>
    </source>
</evidence>
<feature type="region of interest" description="Disordered" evidence="5">
    <location>
        <begin position="17"/>
        <end position="42"/>
    </location>
</feature>
<dbReference type="OrthoDB" id="77989at2759"/>
<evidence type="ECO:0000256" key="3">
    <source>
        <dbReference type="ARBA" id="ARBA00022989"/>
    </source>
</evidence>
<evidence type="ECO:0000256" key="4">
    <source>
        <dbReference type="ARBA" id="ARBA00023136"/>
    </source>
</evidence>
<proteinExistence type="predicted"/>
<name>A0A4P9Z5N3_9FUNG</name>
<accession>A0A4P9Z5N3</accession>
<dbReference type="EMBL" id="KZ989146">
    <property type="protein sequence ID" value="RKP27835.1"/>
    <property type="molecule type" value="Genomic_DNA"/>
</dbReference>
<gene>
    <name evidence="6" type="ORF">SYNPS1DRAFT_26536</name>
</gene>
<organism evidence="6 7">
    <name type="scientific">Syncephalis pseudoplumigaleata</name>
    <dbReference type="NCBI Taxonomy" id="1712513"/>
    <lineage>
        <taxon>Eukaryota</taxon>
        <taxon>Fungi</taxon>
        <taxon>Fungi incertae sedis</taxon>
        <taxon>Zoopagomycota</taxon>
        <taxon>Zoopagomycotina</taxon>
        <taxon>Zoopagomycetes</taxon>
        <taxon>Zoopagales</taxon>
        <taxon>Piptocephalidaceae</taxon>
        <taxon>Syncephalis</taxon>
    </lineage>
</organism>
<feature type="region of interest" description="Disordered" evidence="5">
    <location>
        <begin position="124"/>
        <end position="212"/>
    </location>
</feature>
<evidence type="ECO:0000256" key="1">
    <source>
        <dbReference type="ARBA" id="ARBA00004370"/>
    </source>
</evidence>
<dbReference type="GO" id="GO:0016020">
    <property type="term" value="C:membrane"/>
    <property type="evidence" value="ECO:0007669"/>
    <property type="project" value="UniProtKB-SubCell"/>
</dbReference>
<comment type="subcellular location">
    <subcellularLocation>
        <location evidence="1">Membrane</location>
    </subcellularLocation>
</comment>
<evidence type="ECO:0000313" key="6">
    <source>
        <dbReference type="EMBL" id="RKP27835.1"/>
    </source>
</evidence>
<feature type="compositionally biased region" description="Polar residues" evidence="5">
    <location>
        <begin position="161"/>
        <end position="171"/>
    </location>
</feature>
<keyword evidence="4" id="KW-0472">Membrane</keyword>
<dbReference type="SUPFAM" id="SSF103506">
    <property type="entry name" value="Mitochondrial carrier"/>
    <property type="match status" value="1"/>
</dbReference>
<dbReference type="Proteomes" id="UP000278143">
    <property type="component" value="Unassembled WGS sequence"/>
</dbReference>
<evidence type="ECO:0000256" key="5">
    <source>
        <dbReference type="SAM" id="MobiDB-lite"/>
    </source>
</evidence>
<keyword evidence="2" id="KW-0812">Transmembrane</keyword>
<keyword evidence="3" id="KW-1133">Transmembrane helix</keyword>
<sequence>MTDFGVPVPPPEYVYEPFRPKLSDPLRTQPTQFVPPSRDPREATMDYYRGLEDQAAAAASSTRDRFSFGNGTAATPGRQLGSFAMMKYLSLAAMSPFEVAATLVQIQWLPSDATLYRLQQQEQARRLNSSDDDYDDDDDDAGEDMASRLSDPYLRPCPNGGDNTRGTVQSDRSYDSGDPEYYDPRRRTGPRSPRSAPPPPATAKSTSMGKRGGMSADVAGYITAANPYLDATRPTYQFYPVQGGALSMIKTIWRHDDEGMFSLWKGRLSTVWGWINQHASNLHVYYTMNINAYIGQTTHWIREMGHEMIQPTLEGYMNDGFGLYDDTIPLHHLDRAFPNFATMVGSHLITGWLLSPLDLVRTR</sequence>
<protein>
    <submittedName>
        <fullName evidence="6">Uncharacterized protein</fullName>
    </submittedName>
</protein>
<dbReference type="InterPro" id="IPR023395">
    <property type="entry name" value="MCP_dom_sf"/>
</dbReference>
<dbReference type="AlphaFoldDB" id="A0A4P9Z5N3"/>
<keyword evidence="7" id="KW-1185">Reference proteome</keyword>
<reference evidence="7" key="1">
    <citation type="journal article" date="2018" name="Nat. Microbiol.">
        <title>Leveraging single-cell genomics to expand the fungal tree of life.</title>
        <authorList>
            <person name="Ahrendt S.R."/>
            <person name="Quandt C.A."/>
            <person name="Ciobanu D."/>
            <person name="Clum A."/>
            <person name="Salamov A."/>
            <person name="Andreopoulos B."/>
            <person name="Cheng J.F."/>
            <person name="Woyke T."/>
            <person name="Pelin A."/>
            <person name="Henrissat B."/>
            <person name="Reynolds N.K."/>
            <person name="Benny G.L."/>
            <person name="Smith M.E."/>
            <person name="James T.Y."/>
            <person name="Grigoriev I.V."/>
        </authorList>
    </citation>
    <scope>NUCLEOTIDE SEQUENCE [LARGE SCALE GENOMIC DNA]</scope>
    <source>
        <strain evidence="7">Benny S71-1</strain>
    </source>
</reference>
<dbReference type="Gene3D" id="1.50.40.10">
    <property type="entry name" value="Mitochondrial carrier domain"/>
    <property type="match status" value="1"/>
</dbReference>
<feature type="compositionally biased region" description="Acidic residues" evidence="5">
    <location>
        <begin position="130"/>
        <end position="143"/>
    </location>
</feature>
<evidence type="ECO:0000256" key="2">
    <source>
        <dbReference type="ARBA" id="ARBA00022692"/>
    </source>
</evidence>